<sequence length="253" mass="28779">MDGEIKRFIQVWTSAITCLCYCYYITPRIPSGLLRLLSLLPIFYLFIVLPLNLSSTNLGGFTAFLLVWLTNFKLLLFSFDQGPLSPPPPKLFHFISIACLPIKIKQEDENKSHETTKSTTVNPPIPRRVLLGIKFVLLGFIIYAYNYKQYLHQNIILVLYCCHVYLQLEITLAICAAPIRAILGFELEPQFNEPYLATSLQDFWGRRWNLMVTGILRPTIYAPIRRVSTHLIGSTWAPLPAVIAVFVVSGLDA</sequence>
<dbReference type="EMBL" id="CM047899">
    <property type="protein sequence ID" value="KAJ0101080.1"/>
    <property type="molecule type" value="Genomic_DNA"/>
</dbReference>
<organism evidence="1 2">
    <name type="scientific">Pistacia atlantica</name>
    <dbReference type="NCBI Taxonomy" id="434234"/>
    <lineage>
        <taxon>Eukaryota</taxon>
        <taxon>Viridiplantae</taxon>
        <taxon>Streptophyta</taxon>
        <taxon>Embryophyta</taxon>
        <taxon>Tracheophyta</taxon>
        <taxon>Spermatophyta</taxon>
        <taxon>Magnoliopsida</taxon>
        <taxon>eudicotyledons</taxon>
        <taxon>Gunneridae</taxon>
        <taxon>Pentapetalae</taxon>
        <taxon>rosids</taxon>
        <taxon>malvids</taxon>
        <taxon>Sapindales</taxon>
        <taxon>Anacardiaceae</taxon>
        <taxon>Pistacia</taxon>
    </lineage>
</organism>
<keyword evidence="2" id="KW-1185">Reference proteome</keyword>
<name>A0ACC1BQ66_9ROSI</name>
<dbReference type="Proteomes" id="UP001164250">
    <property type="component" value="Chromosome 3"/>
</dbReference>
<comment type="caution">
    <text evidence="1">The sequence shown here is derived from an EMBL/GenBank/DDBJ whole genome shotgun (WGS) entry which is preliminary data.</text>
</comment>
<evidence type="ECO:0000313" key="2">
    <source>
        <dbReference type="Proteomes" id="UP001164250"/>
    </source>
</evidence>
<gene>
    <name evidence="1" type="ORF">Patl1_04074</name>
</gene>
<accession>A0ACC1BQ66</accession>
<reference evidence="2" key="1">
    <citation type="journal article" date="2023" name="G3 (Bethesda)">
        <title>Genome assembly and association tests identify interacting loci associated with vigor, precocity, and sex in interspecific pistachio rootstocks.</title>
        <authorList>
            <person name="Palmer W."/>
            <person name="Jacygrad E."/>
            <person name="Sagayaradj S."/>
            <person name="Cavanaugh K."/>
            <person name="Han R."/>
            <person name="Bertier L."/>
            <person name="Beede B."/>
            <person name="Kafkas S."/>
            <person name="Golino D."/>
            <person name="Preece J."/>
            <person name="Michelmore R."/>
        </authorList>
    </citation>
    <scope>NUCLEOTIDE SEQUENCE [LARGE SCALE GENOMIC DNA]</scope>
</reference>
<protein>
    <submittedName>
        <fullName evidence="1">Uncharacterized protein</fullName>
    </submittedName>
</protein>
<proteinExistence type="predicted"/>
<evidence type="ECO:0000313" key="1">
    <source>
        <dbReference type="EMBL" id="KAJ0101080.1"/>
    </source>
</evidence>